<evidence type="ECO:0000313" key="2">
    <source>
        <dbReference type="Proteomes" id="UP000271227"/>
    </source>
</evidence>
<gene>
    <name evidence="1" type="ORF">BXY39_3662</name>
</gene>
<dbReference type="PANTHER" id="PTHR40658:SF4">
    <property type="entry name" value="HYPOTHETICAL CYTOSOLIC PROTEIN"/>
    <property type="match status" value="1"/>
</dbReference>
<dbReference type="Gene3D" id="1.20.120.450">
    <property type="entry name" value="dinb family like domain"/>
    <property type="match status" value="1"/>
</dbReference>
<proteinExistence type="predicted"/>
<dbReference type="OrthoDB" id="5347938at2"/>
<dbReference type="InterPro" id="IPR034660">
    <property type="entry name" value="DinB/YfiT-like"/>
</dbReference>
<dbReference type="InParanoid" id="A0A3M0BVR2"/>
<keyword evidence="2" id="KW-1185">Reference proteome</keyword>
<dbReference type="RefSeq" id="WP_121940297.1">
    <property type="nucleotide sequence ID" value="NZ_REFR01000016.1"/>
</dbReference>
<organism evidence="1 2">
    <name type="scientific">Eilatimonas milleporae</name>
    <dbReference type="NCBI Taxonomy" id="911205"/>
    <lineage>
        <taxon>Bacteria</taxon>
        <taxon>Pseudomonadati</taxon>
        <taxon>Pseudomonadota</taxon>
        <taxon>Alphaproteobacteria</taxon>
        <taxon>Kordiimonadales</taxon>
        <taxon>Kordiimonadaceae</taxon>
        <taxon>Eilatimonas</taxon>
    </lineage>
</organism>
<dbReference type="SUPFAM" id="SSF109854">
    <property type="entry name" value="DinB/YfiT-like putative metalloenzymes"/>
    <property type="match status" value="1"/>
</dbReference>
<dbReference type="PANTHER" id="PTHR40658">
    <property type="match status" value="1"/>
</dbReference>
<dbReference type="Pfam" id="PF08020">
    <property type="entry name" value="DUF1706"/>
    <property type="match status" value="1"/>
</dbReference>
<evidence type="ECO:0000313" key="1">
    <source>
        <dbReference type="EMBL" id="RMB01478.1"/>
    </source>
</evidence>
<protein>
    <recommendedName>
        <fullName evidence="3">DinB family protein</fullName>
    </recommendedName>
</protein>
<dbReference type="InterPro" id="IPR012550">
    <property type="entry name" value="DUF1706"/>
</dbReference>
<dbReference type="AlphaFoldDB" id="A0A3M0BVR2"/>
<dbReference type="EMBL" id="REFR01000016">
    <property type="protein sequence ID" value="RMB01478.1"/>
    <property type="molecule type" value="Genomic_DNA"/>
</dbReference>
<sequence length="170" mass="19057">MAAENKDDLQALMQKDHARLMKTLDTVDDALAVTPMPEDGITIKDTIDHRTHWIGLFFNWYADGKAGRTVHLPAPGYKWNQLKEYNAKVRAASQGKSWQAVLADFADAHNRLSAFIAAADNSELYTEKPYAWTGKWTLGRYAEASGPSHYRSANTYIRKLIRTVSKAADA</sequence>
<comment type="caution">
    <text evidence="1">The sequence shown here is derived from an EMBL/GenBank/DDBJ whole genome shotgun (WGS) entry which is preliminary data.</text>
</comment>
<dbReference type="Proteomes" id="UP000271227">
    <property type="component" value="Unassembled WGS sequence"/>
</dbReference>
<evidence type="ECO:0008006" key="3">
    <source>
        <dbReference type="Google" id="ProtNLM"/>
    </source>
</evidence>
<accession>A0A3M0BVR2</accession>
<reference evidence="1 2" key="1">
    <citation type="submission" date="2018-10" db="EMBL/GenBank/DDBJ databases">
        <title>Genomic Encyclopedia of Archaeal and Bacterial Type Strains, Phase II (KMG-II): from individual species to whole genera.</title>
        <authorList>
            <person name="Goeker M."/>
        </authorList>
    </citation>
    <scope>NUCLEOTIDE SEQUENCE [LARGE SCALE GENOMIC DNA]</scope>
    <source>
        <strain evidence="1 2">DSM 25217</strain>
    </source>
</reference>
<name>A0A3M0BVR2_9PROT</name>